<name>A0AAV7SHN5_PLEWA</name>
<keyword evidence="3" id="KW-1185">Reference proteome</keyword>
<feature type="region of interest" description="Disordered" evidence="1">
    <location>
        <begin position="45"/>
        <end position="67"/>
    </location>
</feature>
<comment type="caution">
    <text evidence="2">The sequence shown here is derived from an EMBL/GenBank/DDBJ whole genome shotgun (WGS) entry which is preliminary data.</text>
</comment>
<organism evidence="2 3">
    <name type="scientific">Pleurodeles waltl</name>
    <name type="common">Iberian ribbed newt</name>
    <dbReference type="NCBI Taxonomy" id="8319"/>
    <lineage>
        <taxon>Eukaryota</taxon>
        <taxon>Metazoa</taxon>
        <taxon>Chordata</taxon>
        <taxon>Craniata</taxon>
        <taxon>Vertebrata</taxon>
        <taxon>Euteleostomi</taxon>
        <taxon>Amphibia</taxon>
        <taxon>Batrachia</taxon>
        <taxon>Caudata</taxon>
        <taxon>Salamandroidea</taxon>
        <taxon>Salamandridae</taxon>
        <taxon>Pleurodelinae</taxon>
        <taxon>Pleurodeles</taxon>
    </lineage>
</organism>
<reference evidence="2" key="1">
    <citation type="journal article" date="2022" name="bioRxiv">
        <title>Sequencing and chromosome-scale assembly of the giantPleurodeles waltlgenome.</title>
        <authorList>
            <person name="Brown T."/>
            <person name="Elewa A."/>
            <person name="Iarovenko S."/>
            <person name="Subramanian E."/>
            <person name="Araus A.J."/>
            <person name="Petzold A."/>
            <person name="Susuki M."/>
            <person name="Suzuki K.-i.T."/>
            <person name="Hayashi T."/>
            <person name="Toyoda A."/>
            <person name="Oliveira C."/>
            <person name="Osipova E."/>
            <person name="Leigh N.D."/>
            <person name="Simon A."/>
            <person name="Yun M.H."/>
        </authorList>
    </citation>
    <scope>NUCLEOTIDE SEQUENCE</scope>
    <source>
        <strain evidence="2">20211129_DDA</strain>
        <tissue evidence="2">Liver</tissue>
    </source>
</reference>
<accession>A0AAV7SHN5</accession>
<feature type="compositionally biased region" description="Low complexity" evidence="1">
    <location>
        <begin position="47"/>
        <end position="60"/>
    </location>
</feature>
<protein>
    <submittedName>
        <fullName evidence="2">Uncharacterized protein</fullName>
    </submittedName>
</protein>
<gene>
    <name evidence="2" type="ORF">NDU88_004048</name>
</gene>
<proteinExistence type="predicted"/>
<dbReference type="EMBL" id="JANPWB010000008">
    <property type="protein sequence ID" value="KAJ1163591.1"/>
    <property type="molecule type" value="Genomic_DNA"/>
</dbReference>
<feature type="non-terminal residue" evidence="2">
    <location>
        <position position="67"/>
    </location>
</feature>
<dbReference type="AlphaFoldDB" id="A0AAV7SHN5"/>
<evidence type="ECO:0000313" key="3">
    <source>
        <dbReference type="Proteomes" id="UP001066276"/>
    </source>
</evidence>
<evidence type="ECO:0000256" key="1">
    <source>
        <dbReference type="SAM" id="MobiDB-lite"/>
    </source>
</evidence>
<evidence type="ECO:0000313" key="2">
    <source>
        <dbReference type="EMBL" id="KAJ1163591.1"/>
    </source>
</evidence>
<sequence>MWKPHTVSKTQGSEVSCAQFSAKRAILPPSSRGEKRGVLTYASSLRVGTSSVETGGTSSTRASVGKE</sequence>
<dbReference type="Proteomes" id="UP001066276">
    <property type="component" value="Chromosome 4_2"/>
</dbReference>